<dbReference type="EC" id="2.5.1.19" evidence="7"/>
<proteinExistence type="inferred from homology"/>
<dbReference type="GO" id="GO:0008652">
    <property type="term" value="P:amino acid biosynthetic process"/>
    <property type="evidence" value="ECO:0007669"/>
    <property type="project" value="UniProtKB-KW"/>
</dbReference>
<dbReference type="Pfam" id="PF00275">
    <property type="entry name" value="EPSP_synthase"/>
    <property type="match status" value="1"/>
</dbReference>
<feature type="binding site" evidence="7">
    <location>
        <position position="322"/>
    </location>
    <ligand>
        <name>3-phosphoshikimate</name>
        <dbReference type="ChEBI" id="CHEBI:145989"/>
    </ligand>
</feature>
<feature type="active site" description="Proton acceptor" evidence="7">
    <location>
        <position position="295"/>
    </location>
</feature>
<comment type="caution">
    <text evidence="7">Lacks conserved residue(s) required for the propagation of feature annotation.</text>
</comment>
<dbReference type="Gene3D" id="3.65.10.10">
    <property type="entry name" value="Enolpyruvate transferase domain"/>
    <property type="match status" value="2"/>
</dbReference>
<keyword evidence="10" id="KW-1185">Reference proteome</keyword>
<keyword evidence="7" id="KW-0963">Cytoplasm</keyword>
<dbReference type="PROSITE" id="PS00885">
    <property type="entry name" value="EPSP_SYNTHASE_2"/>
    <property type="match status" value="1"/>
</dbReference>
<feature type="binding site" evidence="7">
    <location>
        <position position="21"/>
    </location>
    <ligand>
        <name>phosphoenolpyruvate</name>
        <dbReference type="ChEBI" id="CHEBI:58702"/>
    </ligand>
</feature>
<evidence type="ECO:0000259" key="8">
    <source>
        <dbReference type="Pfam" id="PF00275"/>
    </source>
</evidence>
<feature type="binding site" evidence="7">
    <location>
        <position position="295"/>
    </location>
    <ligand>
        <name>3-phosphoshikimate</name>
        <dbReference type="ChEBI" id="CHEBI:145989"/>
    </ligand>
</feature>
<comment type="pathway">
    <text evidence="1 7">Metabolic intermediate biosynthesis; chorismate biosynthesis; chorismate from D-erythrose 4-phosphate and phosphoenolpyruvate: step 6/7.</text>
</comment>
<evidence type="ECO:0000256" key="3">
    <source>
        <dbReference type="ARBA" id="ARBA00022605"/>
    </source>
</evidence>
<feature type="binding site" evidence="7">
    <location>
        <position position="26"/>
    </location>
    <ligand>
        <name>3-phosphoshikimate</name>
        <dbReference type="ChEBI" id="CHEBI:145989"/>
    </ligand>
</feature>
<name>A0A1H3ZNM9_9FLAO</name>
<evidence type="ECO:0000313" key="9">
    <source>
        <dbReference type="EMBL" id="SEA24842.1"/>
    </source>
</evidence>
<feature type="binding site" evidence="7">
    <location>
        <position position="73"/>
    </location>
    <ligand>
        <name>phosphoenolpyruvate</name>
        <dbReference type="ChEBI" id="CHEBI:58702"/>
    </ligand>
</feature>
<feature type="binding site" evidence="7">
    <location>
        <position position="176"/>
    </location>
    <ligand>
        <name>3-phosphoshikimate</name>
        <dbReference type="ChEBI" id="CHEBI:145989"/>
    </ligand>
</feature>
<evidence type="ECO:0000256" key="1">
    <source>
        <dbReference type="ARBA" id="ARBA00004811"/>
    </source>
</evidence>
<dbReference type="GO" id="GO:0009423">
    <property type="term" value="P:chorismate biosynthetic process"/>
    <property type="evidence" value="ECO:0007669"/>
    <property type="project" value="UniProtKB-UniRule"/>
</dbReference>
<protein>
    <recommendedName>
        <fullName evidence="7">3-phosphoshikimate 1-carboxyvinyltransferase</fullName>
        <ecNumber evidence="7">2.5.1.19</ecNumber>
    </recommendedName>
    <alternativeName>
        <fullName evidence="7">5-enolpyruvylshikimate-3-phosphate synthase</fullName>
        <shortName evidence="7">EPSP synthase</shortName>
        <shortName evidence="7">EPSPS</shortName>
    </alternativeName>
</protein>
<dbReference type="UniPathway" id="UPA00053">
    <property type="reaction ID" value="UER00089"/>
</dbReference>
<dbReference type="GO" id="GO:0009073">
    <property type="term" value="P:aromatic amino acid family biosynthetic process"/>
    <property type="evidence" value="ECO:0007669"/>
    <property type="project" value="UniProtKB-KW"/>
</dbReference>
<feature type="binding site" evidence="7">
    <location>
        <position position="150"/>
    </location>
    <ligand>
        <name>phosphoenolpyruvate</name>
        <dbReference type="ChEBI" id="CHEBI:58702"/>
    </ligand>
</feature>
<feature type="binding site" evidence="7">
    <location>
        <position position="22"/>
    </location>
    <ligand>
        <name>3-phosphoshikimate</name>
        <dbReference type="ChEBI" id="CHEBI:145989"/>
    </ligand>
</feature>
<dbReference type="GO" id="GO:0005737">
    <property type="term" value="C:cytoplasm"/>
    <property type="evidence" value="ECO:0007669"/>
    <property type="project" value="UniProtKB-SubCell"/>
</dbReference>
<dbReference type="InterPro" id="IPR006264">
    <property type="entry name" value="EPSP_synthase"/>
</dbReference>
<feature type="binding site" evidence="7">
    <location>
        <position position="149"/>
    </location>
    <ligand>
        <name>3-phosphoshikimate</name>
        <dbReference type="ChEBI" id="CHEBI:145989"/>
    </ligand>
</feature>
<reference evidence="9 10" key="1">
    <citation type="submission" date="2016-10" db="EMBL/GenBank/DDBJ databases">
        <authorList>
            <person name="de Groot N.N."/>
        </authorList>
    </citation>
    <scope>NUCLEOTIDE SEQUENCE [LARGE SCALE GENOMIC DNA]</scope>
    <source>
        <strain evidence="9 10">DSM 23581</strain>
    </source>
</reference>
<feature type="domain" description="Enolpyruvate transferase" evidence="8">
    <location>
        <begin position="32"/>
        <end position="402"/>
    </location>
</feature>
<evidence type="ECO:0000256" key="2">
    <source>
        <dbReference type="ARBA" id="ARBA00009948"/>
    </source>
</evidence>
<comment type="catalytic activity">
    <reaction evidence="6">
        <text>3-phosphoshikimate + phosphoenolpyruvate = 5-O-(1-carboxyvinyl)-3-phosphoshikimate + phosphate</text>
        <dbReference type="Rhea" id="RHEA:21256"/>
        <dbReference type="ChEBI" id="CHEBI:43474"/>
        <dbReference type="ChEBI" id="CHEBI:57701"/>
        <dbReference type="ChEBI" id="CHEBI:58702"/>
        <dbReference type="ChEBI" id="CHEBI:145989"/>
        <dbReference type="EC" id="2.5.1.19"/>
    </reaction>
    <physiologicalReaction direction="left-to-right" evidence="6">
        <dbReference type="Rhea" id="RHEA:21257"/>
    </physiologicalReaction>
</comment>
<dbReference type="InterPro" id="IPR023193">
    <property type="entry name" value="EPSP_synthase_CS"/>
</dbReference>
<evidence type="ECO:0000313" key="10">
    <source>
        <dbReference type="Proteomes" id="UP000198820"/>
    </source>
</evidence>
<accession>A0A1H3ZNM9</accession>
<keyword evidence="5 7" id="KW-0057">Aromatic amino acid biosynthesis</keyword>
<dbReference type="InterPro" id="IPR013792">
    <property type="entry name" value="RNA3'P_cycl/enolpyr_Trfase_a/b"/>
</dbReference>
<feature type="binding site" evidence="7">
    <location>
        <position position="393"/>
    </location>
    <ligand>
        <name>phosphoenolpyruvate</name>
        <dbReference type="ChEBI" id="CHEBI:58702"/>
    </ligand>
</feature>
<evidence type="ECO:0000256" key="6">
    <source>
        <dbReference type="ARBA" id="ARBA00044633"/>
    </source>
</evidence>
<evidence type="ECO:0000256" key="5">
    <source>
        <dbReference type="ARBA" id="ARBA00023141"/>
    </source>
</evidence>
<comment type="function">
    <text evidence="7">Catalyzes the transfer of the enolpyruvyl moiety of phosphoenolpyruvate (PEP) to the 5-hydroxyl of shikimate-3-phosphate (S3P) to produce enolpyruvyl shikimate-3-phosphate and inorganic phosphate.</text>
</comment>
<gene>
    <name evidence="7" type="primary">aroA</name>
    <name evidence="9" type="ORF">SAMN05421540_104131</name>
</gene>
<feature type="binding site" evidence="7">
    <location>
        <position position="102"/>
    </location>
    <ligand>
        <name>phosphoenolpyruvate</name>
        <dbReference type="ChEBI" id="CHEBI:58702"/>
    </ligand>
</feature>
<dbReference type="PIRSF" id="PIRSF000505">
    <property type="entry name" value="EPSPS"/>
    <property type="match status" value="1"/>
</dbReference>
<dbReference type="InterPro" id="IPR036968">
    <property type="entry name" value="Enolpyruvate_Tfrase_sf"/>
</dbReference>
<comment type="subcellular location">
    <subcellularLocation>
        <location evidence="7">Cytoplasm</location>
    </subcellularLocation>
</comment>
<feature type="binding site" evidence="7">
    <location>
        <position position="21"/>
    </location>
    <ligand>
        <name>3-phosphoshikimate</name>
        <dbReference type="ChEBI" id="CHEBI:145989"/>
    </ligand>
</feature>
<feature type="binding site" evidence="7">
    <location>
        <position position="369"/>
    </location>
    <ligand>
        <name>phosphoenolpyruvate</name>
        <dbReference type="ChEBI" id="CHEBI:58702"/>
    </ligand>
</feature>
<comment type="subunit">
    <text evidence="7">Monomer.</text>
</comment>
<organism evidence="9 10">
    <name type="scientific">Psychroflexus halocasei</name>
    <dbReference type="NCBI Taxonomy" id="908615"/>
    <lineage>
        <taxon>Bacteria</taxon>
        <taxon>Pseudomonadati</taxon>
        <taxon>Bacteroidota</taxon>
        <taxon>Flavobacteriia</taxon>
        <taxon>Flavobacteriales</taxon>
        <taxon>Flavobacteriaceae</taxon>
        <taxon>Psychroflexus</taxon>
    </lineage>
</organism>
<dbReference type="PANTHER" id="PTHR21090:SF5">
    <property type="entry name" value="PENTAFUNCTIONAL AROM POLYPEPTIDE"/>
    <property type="match status" value="1"/>
</dbReference>
<comment type="similarity">
    <text evidence="2 7">Belongs to the EPSP synthase family.</text>
</comment>
<dbReference type="STRING" id="908615.SAMN05421540_104131"/>
<evidence type="ECO:0000256" key="7">
    <source>
        <dbReference type="HAMAP-Rule" id="MF_00210"/>
    </source>
</evidence>
<sequence length="411" mass="46262">MISLMLNQLVDQADIQITGSKSESNRLLVLKHLFKNLELLNLSNSDDTQHLESALKRFDDSSEIIEIDVEHAGTAMRFLTALCAVTDSQTFILKGSQRMHNRPISVLVDALRTLGADISYLEKDGFPPLKIKGLTLKQDKVSISGAVSSQYISALMLIAPKLENGLHLQIEDQLTSKPYVEMTLQILNKIGVQYEKSGDKINIHPLKEVKPIAFHIESDWSSASYFFSFVAISDDLKIKLSNYRQQSLQGDAQLIKFYQKFGVGVEQIGDKQLMLYKKTKVYPDFLKFNLIETPDLAQTIAVTCLALGIDCELSGLKTLKIKETDRLIALKNELEKFGAEVEINLSQLKMKTPSVLNSDVEVYTYQDHRMAMAFAPLTLLIPIKIKDENVVSKSYPNFWNDLRKLGISIKS</sequence>
<keyword evidence="4 7" id="KW-0808">Transferase</keyword>
<feature type="binding site" evidence="7">
    <location>
        <position position="148"/>
    </location>
    <ligand>
        <name>3-phosphoshikimate</name>
        <dbReference type="ChEBI" id="CHEBI:145989"/>
    </ligand>
</feature>
<dbReference type="AlphaFoldDB" id="A0A1H3ZNM9"/>
<dbReference type="Proteomes" id="UP000198820">
    <property type="component" value="Unassembled WGS sequence"/>
</dbReference>
<dbReference type="PANTHER" id="PTHR21090">
    <property type="entry name" value="AROM/DEHYDROQUINATE SYNTHASE"/>
    <property type="match status" value="1"/>
</dbReference>
<feature type="binding site" evidence="7">
    <location>
        <position position="150"/>
    </location>
    <ligand>
        <name>3-phosphoshikimate</name>
        <dbReference type="ChEBI" id="CHEBI:145989"/>
    </ligand>
</feature>
<dbReference type="NCBIfam" id="TIGR01356">
    <property type="entry name" value="aroA"/>
    <property type="match status" value="1"/>
</dbReference>
<keyword evidence="3 7" id="KW-0028">Amino-acid biosynthesis</keyword>
<dbReference type="EMBL" id="FNQF01000004">
    <property type="protein sequence ID" value="SEA24842.1"/>
    <property type="molecule type" value="Genomic_DNA"/>
</dbReference>
<evidence type="ECO:0000256" key="4">
    <source>
        <dbReference type="ARBA" id="ARBA00022679"/>
    </source>
</evidence>
<feature type="binding site" evidence="7">
    <location>
        <position position="326"/>
    </location>
    <ligand>
        <name>phosphoenolpyruvate</name>
        <dbReference type="ChEBI" id="CHEBI:58702"/>
    </ligand>
</feature>
<dbReference type="InterPro" id="IPR001986">
    <property type="entry name" value="Enolpyruvate_Tfrase_dom"/>
</dbReference>
<dbReference type="HAMAP" id="MF_00210">
    <property type="entry name" value="EPSP_synth"/>
    <property type="match status" value="1"/>
</dbReference>
<dbReference type="GO" id="GO:0003866">
    <property type="term" value="F:3-phosphoshikimate 1-carboxyvinyltransferase activity"/>
    <property type="evidence" value="ECO:0007669"/>
    <property type="project" value="UniProtKB-UniRule"/>
</dbReference>
<dbReference type="SUPFAM" id="SSF55205">
    <property type="entry name" value="EPT/RTPC-like"/>
    <property type="match status" value="1"/>
</dbReference>